<organism evidence="1 2">
    <name type="scientific">Treponema pedis</name>
    <dbReference type="NCBI Taxonomy" id="409322"/>
    <lineage>
        <taxon>Bacteria</taxon>
        <taxon>Pseudomonadati</taxon>
        <taxon>Spirochaetota</taxon>
        <taxon>Spirochaetia</taxon>
        <taxon>Spirochaetales</taxon>
        <taxon>Treponemataceae</taxon>
        <taxon>Treponema</taxon>
    </lineage>
</organism>
<name>A0A7S6WRH0_9SPIR</name>
<sequence length="354" mass="40232">MADLYTRKIEPVPEVPVKNGKAIFGAVSGRFKKLDIRGLPRPFGNLPIPRVITNMFITGASRFLFCGEEVIGEAAFFSSFIFSFMETTFWLRKTGQKFAYRQYLPGRFIHQPKHINYSVTACRSKHRYARIFSRLSHGKLHADFDFLTNDFRPSCEGRLDLDITGSEALNFSCVVPYNVSRKCQAISIQSGTVKGWISLGYKDDISVSRETSVGLYDVRKTYTGLRTKRSIVTGLGKINGKSLIFQINTSVAPDSYRYNENIMLYNGSRTPIPPVRITRPYGFMGKWIIQDMEGMVDLVFIPISDNYKKVNAIIFSTEYHTVYGNFEGILLTSSGEELKLKAFPGIIKKYNMRI</sequence>
<gene>
    <name evidence="1" type="ORF">IFE08_03375</name>
</gene>
<dbReference type="PANTHER" id="PTHR35868">
    <property type="entry name" value="DUF2804 DOMAIN-CONTAINING PROTEIN-RELATED"/>
    <property type="match status" value="1"/>
</dbReference>
<proteinExistence type="predicted"/>
<dbReference type="InterPro" id="IPR021243">
    <property type="entry name" value="DUF2804"/>
</dbReference>
<dbReference type="Pfam" id="PF10974">
    <property type="entry name" value="DUF2804"/>
    <property type="match status" value="1"/>
</dbReference>
<dbReference type="RefSeq" id="WP_194076936.1">
    <property type="nucleotide sequence ID" value="NZ_CP061839.1"/>
</dbReference>
<accession>A0A7S6WRH0</accession>
<dbReference type="Proteomes" id="UP000593915">
    <property type="component" value="Chromosome"/>
</dbReference>
<protein>
    <submittedName>
        <fullName evidence="1">DUF2804 domain-containing protein</fullName>
    </submittedName>
</protein>
<reference evidence="1 2" key="1">
    <citation type="submission" date="2020-09" db="EMBL/GenBank/DDBJ databases">
        <title>Characterization of Treponema spp. from bovine digital dermatitis in Korea.</title>
        <authorList>
            <person name="Espiritu H.M."/>
            <person name="Cho Y.I."/>
            <person name="Mamuad L."/>
        </authorList>
    </citation>
    <scope>NUCLEOTIDE SEQUENCE [LARGE SCALE GENOMIC DNA]</scope>
    <source>
        <strain evidence="1 2">KS1</strain>
    </source>
</reference>
<dbReference type="EMBL" id="CP061839">
    <property type="protein sequence ID" value="QOW61442.1"/>
    <property type="molecule type" value="Genomic_DNA"/>
</dbReference>
<dbReference type="PANTHER" id="PTHR35868:SF4">
    <property type="entry name" value="DUF2804 DOMAIN-CONTAINING PROTEIN"/>
    <property type="match status" value="1"/>
</dbReference>
<dbReference type="AlphaFoldDB" id="A0A7S6WRH0"/>
<evidence type="ECO:0000313" key="1">
    <source>
        <dbReference type="EMBL" id="QOW61442.1"/>
    </source>
</evidence>
<evidence type="ECO:0000313" key="2">
    <source>
        <dbReference type="Proteomes" id="UP000593915"/>
    </source>
</evidence>